<dbReference type="RefSeq" id="WP_157332511.1">
    <property type="nucleotide sequence ID" value="NZ_RHLK01000001.1"/>
</dbReference>
<evidence type="ECO:0000256" key="1">
    <source>
        <dbReference type="SAM" id="Phobius"/>
    </source>
</evidence>
<keyword evidence="3" id="KW-1185">Reference proteome</keyword>
<reference evidence="2 3" key="1">
    <citation type="journal article" date="2019" name="Microorganisms">
        <title>Paenibacillus lutrae sp. nov., A Chitinolytic Species Isolated from A River Otter in Castril Natural Park, Granada, Spain.</title>
        <authorList>
            <person name="Rodriguez M."/>
            <person name="Reina J.C."/>
            <person name="Bejar V."/>
            <person name="Llamas I."/>
        </authorList>
    </citation>
    <scope>NUCLEOTIDE SEQUENCE [LARGE SCALE GENOMIC DNA]</scope>
    <source>
        <strain evidence="2 3">N10</strain>
    </source>
</reference>
<proteinExistence type="predicted"/>
<accession>A0A7X3FES4</accession>
<sequence length="103" mass="11737">MSMEEEVTTLLQVGLIIVIGALLVLVIGLIFKYRKAGYGWILTHLLLFFWCAWSWIQLLVTRAYTSSIENSLTIAWLGILWAVSMVSLAIGLLMLRPSRRRNL</sequence>
<comment type="caution">
    <text evidence="2">The sequence shown here is derived from an EMBL/GenBank/DDBJ whole genome shotgun (WGS) entry which is preliminary data.</text>
</comment>
<evidence type="ECO:0000313" key="2">
    <source>
        <dbReference type="EMBL" id="MVO98376.1"/>
    </source>
</evidence>
<evidence type="ECO:0000313" key="3">
    <source>
        <dbReference type="Proteomes" id="UP000490800"/>
    </source>
</evidence>
<dbReference type="EMBL" id="RHLK01000001">
    <property type="protein sequence ID" value="MVO98376.1"/>
    <property type="molecule type" value="Genomic_DNA"/>
</dbReference>
<dbReference type="OrthoDB" id="2624033at2"/>
<keyword evidence="1" id="KW-1133">Transmembrane helix</keyword>
<dbReference type="AlphaFoldDB" id="A0A7X3FES4"/>
<keyword evidence="1" id="KW-0812">Transmembrane</keyword>
<keyword evidence="1" id="KW-0472">Membrane</keyword>
<feature type="transmembrane region" description="Helical" evidence="1">
    <location>
        <begin position="38"/>
        <end position="56"/>
    </location>
</feature>
<organism evidence="2 3">
    <name type="scientific">Paenibacillus lutrae</name>
    <dbReference type="NCBI Taxonomy" id="2078573"/>
    <lineage>
        <taxon>Bacteria</taxon>
        <taxon>Bacillati</taxon>
        <taxon>Bacillota</taxon>
        <taxon>Bacilli</taxon>
        <taxon>Bacillales</taxon>
        <taxon>Paenibacillaceae</taxon>
        <taxon>Paenibacillus</taxon>
    </lineage>
</organism>
<dbReference type="Proteomes" id="UP000490800">
    <property type="component" value="Unassembled WGS sequence"/>
</dbReference>
<feature type="transmembrane region" description="Helical" evidence="1">
    <location>
        <begin position="12"/>
        <end position="31"/>
    </location>
</feature>
<gene>
    <name evidence="2" type="ORF">EDM21_02295</name>
</gene>
<feature type="transmembrane region" description="Helical" evidence="1">
    <location>
        <begin position="76"/>
        <end position="95"/>
    </location>
</feature>
<protein>
    <submittedName>
        <fullName evidence="2">Uncharacterized protein</fullName>
    </submittedName>
</protein>
<name>A0A7X3FES4_9BACL</name>